<keyword evidence="7" id="KW-0175">Coiled coil</keyword>
<dbReference type="SMART" id="SM00388">
    <property type="entry name" value="HisKA"/>
    <property type="match status" value="1"/>
</dbReference>
<dbReference type="CDD" id="cd00082">
    <property type="entry name" value="HisKA"/>
    <property type="match status" value="1"/>
</dbReference>
<dbReference type="RefSeq" id="WP_326509601.1">
    <property type="nucleotide sequence ID" value="NZ_JAWIIV010000040.1"/>
</dbReference>
<dbReference type="PANTHER" id="PTHR43047:SF63">
    <property type="entry name" value="HISTIDINE KINASE"/>
    <property type="match status" value="1"/>
</dbReference>
<dbReference type="Gene3D" id="3.30.565.10">
    <property type="entry name" value="Histidine kinase-like ATPase, C-terminal domain"/>
    <property type="match status" value="1"/>
</dbReference>
<evidence type="ECO:0000256" key="1">
    <source>
        <dbReference type="ARBA" id="ARBA00000085"/>
    </source>
</evidence>
<feature type="domain" description="Histidine kinase" evidence="8">
    <location>
        <begin position="228"/>
        <end position="467"/>
    </location>
</feature>
<name>A0ABU6JHK6_9BURK</name>
<reference evidence="10 11" key="1">
    <citation type="submission" date="2023-10" db="EMBL/GenBank/DDBJ databases">
        <title>Noviherbaspirillum sp. CPCC 100848 genome assembly.</title>
        <authorList>
            <person name="Li X.Y."/>
            <person name="Fang X.M."/>
        </authorList>
    </citation>
    <scope>NUCLEOTIDE SEQUENCE [LARGE SCALE GENOMIC DNA]</scope>
    <source>
        <strain evidence="10 11">CPCC 100848</strain>
    </source>
</reference>
<feature type="coiled-coil region" evidence="7">
    <location>
        <begin position="180"/>
        <end position="221"/>
    </location>
</feature>
<feature type="domain" description="Response regulatory" evidence="9">
    <location>
        <begin position="13"/>
        <end position="129"/>
    </location>
</feature>
<dbReference type="PROSITE" id="PS50109">
    <property type="entry name" value="HIS_KIN"/>
    <property type="match status" value="1"/>
</dbReference>
<sequence>MDVQGSTWHEAIEILIAEDSPTQAGKLKYLLEGKGYRARIAVNGRLALEAIRHSKPQLVLSDILMPELDGYGLCREIKSQPELRDLPVILVTSLIDPEDIVRGLECGADNFIRKPYNDDYLLARIEQVLMNHRLRDGRQDEDGIAVYFNGAHHHINAERRQILDLLISTYEQAVLVNEQLQARERQVNELNVRLAQHAAQVEATNREIAHQNLQLEQASRLKSEFLANMSHELRTPLNAVIGFSEALRGGLLGTLAPMQADAIGDIYESGKHLLSLINDILDLSKVEAGKMDLEPEATDVQRLLQSTVNVFREKASTAEVQLLLQMEAVGWATLDQRKMRQIIYNLVSNAIKFTPPKGSVVVRMCLAKAADIPATKVVGGEMGAAATVSRFLMIRVTDTGIGINESDCGRLFQPFVQLDSGLARKYEGTGLGLALVKQMVDLHGGVVTLSSQAGQGSEFTVWLPYMAANAPGTGIVTSQ</sequence>
<dbReference type="PRINTS" id="PR00344">
    <property type="entry name" value="BCTRLSENSOR"/>
</dbReference>
<evidence type="ECO:0000259" key="8">
    <source>
        <dbReference type="PROSITE" id="PS50109"/>
    </source>
</evidence>
<proteinExistence type="predicted"/>
<dbReference type="SMART" id="SM00448">
    <property type="entry name" value="REC"/>
    <property type="match status" value="1"/>
</dbReference>
<dbReference type="InterPro" id="IPR004358">
    <property type="entry name" value="Sig_transdc_His_kin-like_C"/>
</dbReference>
<organism evidence="10 11">
    <name type="scientific">Noviherbaspirillum album</name>
    <dbReference type="NCBI Taxonomy" id="3080276"/>
    <lineage>
        <taxon>Bacteria</taxon>
        <taxon>Pseudomonadati</taxon>
        <taxon>Pseudomonadota</taxon>
        <taxon>Betaproteobacteria</taxon>
        <taxon>Burkholderiales</taxon>
        <taxon>Oxalobacteraceae</taxon>
        <taxon>Noviherbaspirillum</taxon>
    </lineage>
</organism>
<dbReference type="CDD" id="cd16922">
    <property type="entry name" value="HATPase_EvgS-ArcB-TorS-like"/>
    <property type="match status" value="1"/>
</dbReference>
<dbReference type="EMBL" id="JAWIIV010000040">
    <property type="protein sequence ID" value="MEC4722976.1"/>
    <property type="molecule type" value="Genomic_DNA"/>
</dbReference>
<keyword evidence="11" id="KW-1185">Reference proteome</keyword>
<dbReference type="Pfam" id="PF00512">
    <property type="entry name" value="HisKA"/>
    <property type="match status" value="1"/>
</dbReference>
<evidence type="ECO:0000256" key="6">
    <source>
        <dbReference type="PROSITE-ProRule" id="PRU00169"/>
    </source>
</evidence>
<comment type="caution">
    <text evidence="10">The sequence shown here is derived from an EMBL/GenBank/DDBJ whole genome shotgun (WGS) entry which is preliminary data.</text>
</comment>
<dbReference type="SUPFAM" id="SSF47384">
    <property type="entry name" value="Homodimeric domain of signal transducing histidine kinase"/>
    <property type="match status" value="1"/>
</dbReference>
<comment type="catalytic activity">
    <reaction evidence="1">
        <text>ATP + protein L-histidine = ADP + protein N-phospho-L-histidine.</text>
        <dbReference type="EC" id="2.7.13.3"/>
    </reaction>
</comment>
<gene>
    <name evidence="10" type="ORF">RY831_27840</name>
</gene>
<keyword evidence="4" id="KW-0808">Transferase</keyword>
<evidence type="ECO:0000256" key="2">
    <source>
        <dbReference type="ARBA" id="ARBA00012438"/>
    </source>
</evidence>
<accession>A0ABU6JHK6</accession>
<evidence type="ECO:0000259" key="9">
    <source>
        <dbReference type="PROSITE" id="PS50110"/>
    </source>
</evidence>
<dbReference type="SUPFAM" id="SSF52172">
    <property type="entry name" value="CheY-like"/>
    <property type="match status" value="1"/>
</dbReference>
<keyword evidence="10" id="KW-0067">ATP-binding</keyword>
<evidence type="ECO:0000256" key="7">
    <source>
        <dbReference type="SAM" id="Coils"/>
    </source>
</evidence>
<keyword evidence="3 6" id="KW-0597">Phosphoprotein</keyword>
<keyword evidence="5" id="KW-0418">Kinase</keyword>
<dbReference type="InterPro" id="IPR001789">
    <property type="entry name" value="Sig_transdc_resp-reg_receiver"/>
</dbReference>
<dbReference type="Proteomes" id="UP001352263">
    <property type="component" value="Unassembled WGS sequence"/>
</dbReference>
<dbReference type="InterPro" id="IPR011006">
    <property type="entry name" value="CheY-like_superfamily"/>
</dbReference>
<dbReference type="GO" id="GO:0005524">
    <property type="term" value="F:ATP binding"/>
    <property type="evidence" value="ECO:0007669"/>
    <property type="project" value="UniProtKB-KW"/>
</dbReference>
<dbReference type="SMART" id="SM00387">
    <property type="entry name" value="HATPase_c"/>
    <property type="match status" value="1"/>
</dbReference>
<dbReference type="InterPro" id="IPR003661">
    <property type="entry name" value="HisK_dim/P_dom"/>
</dbReference>
<protein>
    <recommendedName>
        <fullName evidence="2">histidine kinase</fullName>
        <ecNumber evidence="2">2.7.13.3</ecNumber>
    </recommendedName>
</protein>
<evidence type="ECO:0000256" key="4">
    <source>
        <dbReference type="ARBA" id="ARBA00022679"/>
    </source>
</evidence>
<feature type="modified residue" description="4-aspartylphosphate" evidence="6">
    <location>
        <position position="62"/>
    </location>
</feature>
<dbReference type="Gene3D" id="1.10.287.130">
    <property type="match status" value="1"/>
</dbReference>
<evidence type="ECO:0000313" key="11">
    <source>
        <dbReference type="Proteomes" id="UP001352263"/>
    </source>
</evidence>
<dbReference type="SUPFAM" id="SSF55874">
    <property type="entry name" value="ATPase domain of HSP90 chaperone/DNA topoisomerase II/histidine kinase"/>
    <property type="match status" value="1"/>
</dbReference>
<evidence type="ECO:0000256" key="5">
    <source>
        <dbReference type="ARBA" id="ARBA00022777"/>
    </source>
</evidence>
<keyword evidence="10" id="KW-0547">Nucleotide-binding</keyword>
<dbReference type="Gene3D" id="3.40.50.2300">
    <property type="match status" value="1"/>
</dbReference>
<dbReference type="EC" id="2.7.13.3" evidence="2"/>
<dbReference type="PANTHER" id="PTHR43047">
    <property type="entry name" value="TWO-COMPONENT HISTIDINE PROTEIN KINASE"/>
    <property type="match status" value="1"/>
</dbReference>
<dbReference type="InterPro" id="IPR005467">
    <property type="entry name" value="His_kinase_dom"/>
</dbReference>
<dbReference type="Pfam" id="PF00072">
    <property type="entry name" value="Response_reg"/>
    <property type="match status" value="1"/>
</dbReference>
<dbReference type="InterPro" id="IPR036890">
    <property type="entry name" value="HATPase_C_sf"/>
</dbReference>
<dbReference type="InterPro" id="IPR003594">
    <property type="entry name" value="HATPase_dom"/>
</dbReference>
<dbReference type="PROSITE" id="PS50110">
    <property type="entry name" value="RESPONSE_REGULATORY"/>
    <property type="match status" value="1"/>
</dbReference>
<evidence type="ECO:0000313" key="10">
    <source>
        <dbReference type="EMBL" id="MEC4722976.1"/>
    </source>
</evidence>
<dbReference type="Pfam" id="PF02518">
    <property type="entry name" value="HATPase_c"/>
    <property type="match status" value="1"/>
</dbReference>
<evidence type="ECO:0000256" key="3">
    <source>
        <dbReference type="ARBA" id="ARBA00022553"/>
    </source>
</evidence>
<dbReference type="InterPro" id="IPR036097">
    <property type="entry name" value="HisK_dim/P_sf"/>
</dbReference>